<reference evidence="1" key="1">
    <citation type="submission" date="2021-10" db="EMBL/GenBank/DDBJ databases">
        <authorList>
            <person name="Piombo E."/>
        </authorList>
    </citation>
    <scope>NUCLEOTIDE SEQUENCE</scope>
</reference>
<keyword evidence="2" id="KW-1185">Reference proteome</keyword>
<dbReference type="AlphaFoldDB" id="A0A9N9U0V7"/>
<comment type="caution">
    <text evidence="1">The sequence shown here is derived from an EMBL/GenBank/DDBJ whole genome shotgun (WGS) entry which is preliminary data.</text>
</comment>
<name>A0A9N9U0V7_9HYPO</name>
<organism evidence="1 2">
    <name type="scientific">Clonostachys byssicola</name>
    <dbReference type="NCBI Taxonomy" id="160290"/>
    <lineage>
        <taxon>Eukaryota</taxon>
        <taxon>Fungi</taxon>
        <taxon>Dikarya</taxon>
        <taxon>Ascomycota</taxon>
        <taxon>Pezizomycotina</taxon>
        <taxon>Sordariomycetes</taxon>
        <taxon>Hypocreomycetidae</taxon>
        <taxon>Hypocreales</taxon>
        <taxon>Bionectriaceae</taxon>
        <taxon>Clonostachys</taxon>
    </lineage>
</organism>
<proteinExistence type="predicted"/>
<evidence type="ECO:0000313" key="2">
    <source>
        <dbReference type="Proteomes" id="UP000754883"/>
    </source>
</evidence>
<gene>
    <name evidence="1" type="ORF">CBYS24578_00011657</name>
</gene>
<dbReference type="Proteomes" id="UP000754883">
    <property type="component" value="Unassembled WGS sequence"/>
</dbReference>
<protein>
    <submittedName>
        <fullName evidence="1">Uncharacterized protein</fullName>
    </submittedName>
</protein>
<dbReference type="EMBL" id="CABFNO020001247">
    <property type="protein sequence ID" value="CAG9973970.1"/>
    <property type="molecule type" value="Genomic_DNA"/>
</dbReference>
<dbReference type="OrthoDB" id="5136149at2759"/>
<sequence>MIWETHEETLVTAQSVGWMAEDQSWVILTGLGQWTSAAPSDEALDATLLEEKSQARAREKQAMMTASSNRSPVG</sequence>
<accession>A0A9N9U0V7</accession>
<evidence type="ECO:0000313" key="1">
    <source>
        <dbReference type="EMBL" id="CAG9973970.1"/>
    </source>
</evidence>